<proteinExistence type="predicted"/>
<feature type="compositionally biased region" description="Polar residues" evidence="1">
    <location>
        <begin position="324"/>
        <end position="340"/>
    </location>
</feature>
<feature type="region of interest" description="Disordered" evidence="1">
    <location>
        <begin position="71"/>
        <end position="99"/>
    </location>
</feature>
<feature type="compositionally biased region" description="Basic residues" evidence="1">
    <location>
        <begin position="232"/>
        <end position="244"/>
    </location>
</feature>
<evidence type="ECO:0000256" key="1">
    <source>
        <dbReference type="SAM" id="MobiDB-lite"/>
    </source>
</evidence>
<keyword evidence="3" id="KW-1185">Reference proteome</keyword>
<dbReference type="EMBL" id="JARPMG010000003">
    <property type="protein sequence ID" value="KAJ8102097.1"/>
    <property type="molecule type" value="Genomic_DNA"/>
</dbReference>
<dbReference type="GeneID" id="80881082"/>
<feature type="region of interest" description="Disordered" evidence="1">
    <location>
        <begin position="232"/>
        <end position="260"/>
    </location>
</feature>
<protein>
    <submittedName>
        <fullName evidence="2">Uncharacterized protein</fullName>
    </submittedName>
</protein>
<feature type="region of interest" description="Disordered" evidence="1">
    <location>
        <begin position="321"/>
        <end position="340"/>
    </location>
</feature>
<evidence type="ECO:0000313" key="2">
    <source>
        <dbReference type="EMBL" id="KAJ8102097.1"/>
    </source>
</evidence>
<evidence type="ECO:0000313" key="3">
    <source>
        <dbReference type="Proteomes" id="UP001217417"/>
    </source>
</evidence>
<feature type="compositionally biased region" description="Basic and acidic residues" evidence="1">
    <location>
        <begin position="251"/>
        <end position="260"/>
    </location>
</feature>
<reference evidence="2" key="1">
    <citation type="submission" date="2023-03" db="EMBL/GenBank/DDBJ databases">
        <title>Near-Complete genome sequence of Lipomyces tetrasporous NRRL Y-64009, an oleaginous yeast capable of growing on lignocellulosic hydrolysates.</title>
        <authorList>
            <consortium name="Lawrence Berkeley National Laboratory"/>
            <person name="Jagtap S.S."/>
            <person name="Liu J.-J."/>
            <person name="Walukiewicz H.E."/>
            <person name="Pangilinan J."/>
            <person name="Lipzen A."/>
            <person name="Ahrendt S."/>
            <person name="Koriabine M."/>
            <person name="Cobaugh K."/>
            <person name="Salamov A."/>
            <person name="Yoshinaga Y."/>
            <person name="Ng V."/>
            <person name="Daum C."/>
            <person name="Grigoriev I.V."/>
            <person name="Slininger P.J."/>
            <person name="Dien B.S."/>
            <person name="Jin Y.-S."/>
            <person name="Rao C.V."/>
        </authorList>
    </citation>
    <scope>NUCLEOTIDE SEQUENCE</scope>
    <source>
        <strain evidence="2">NRRL Y-64009</strain>
    </source>
</reference>
<sequence>MHRVLILITEIFRSKLHKKVNNDSLGQEPPNLNTADDQQSEQYDVRDEEASCSVYFTSPLSTLISISTAKSRSSASGMNTSSITAWTTSDTGPDDEHTDANGNQQPFAWIPTFFEYEADGTGMHQSNEHSSQHELFLSQDIARINDERQYIIDMLSSNKTAPCHRRVIRYNNNDSAYYYRPEYGGKLDDICHSRLMFTAFVVKLDSVLSVDTDVALAMDNVPKNVRRKYRVRASNNLHKRRPRARPQSTKKQNETAKRMQSDIALRLRTDISSTGRTRIDVGRQRSGTNSHSTNLLAASGTNVVTLESVNGHADKEQLGADSLSLASRGQRTTPQPNTSRRWTRKVLLGWSDYLEAQLHRLLRKSPKRGEYRSDISRSQLISSSFALSSTVGSRRTGLRLSEESRLSTNSQATARIRNFVLTVRRLTVSDDPCFNLVAHTSGSFFASTPVSRSFED</sequence>
<dbReference type="AlphaFoldDB" id="A0AAD7VTH3"/>
<accession>A0AAD7VTH3</accession>
<dbReference type="RefSeq" id="XP_056045547.1">
    <property type="nucleotide sequence ID" value="XM_056185916.1"/>
</dbReference>
<comment type="caution">
    <text evidence="2">The sequence shown here is derived from an EMBL/GenBank/DDBJ whole genome shotgun (WGS) entry which is preliminary data.</text>
</comment>
<feature type="compositionally biased region" description="Polar residues" evidence="1">
    <location>
        <begin position="77"/>
        <end position="91"/>
    </location>
</feature>
<name>A0AAD7VTH3_9ASCO</name>
<organism evidence="2 3">
    <name type="scientific">Lipomyces tetrasporus</name>
    <dbReference type="NCBI Taxonomy" id="54092"/>
    <lineage>
        <taxon>Eukaryota</taxon>
        <taxon>Fungi</taxon>
        <taxon>Dikarya</taxon>
        <taxon>Ascomycota</taxon>
        <taxon>Saccharomycotina</taxon>
        <taxon>Lipomycetes</taxon>
        <taxon>Lipomycetales</taxon>
        <taxon>Lipomycetaceae</taxon>
        <taxon>Lipomyces</taxon>
    </lineage>
</organism>
<gene>
    <name evidence="2" type="ORF">POJ06DRAFT_236725</name>
</gene>
<dbReference type="Proteomes" id="UP001217417">
    <property type="component" value="Unassembled WGS sequence"/>
</dbReference>